<dbReference type="OrthoDB" id="10033338at2759"/>
<evidence type="ECO:0000313" key="2">
    <source>
        <dbReference type="EMBL" id="CAF0815501.1"/>
    </source>
</evidence>
<gene>
    <name evidence="3" type="ORF">OTI717_LOCUS91</name>
    <name evidence="2" type="ORF">RFH988_LOCUS4658</name>
</gene>
<feature type="compositionally biased region" description="Polar residues" evidence="1">
    <location>
        <begin position="113"/>
        <end position="125"/>
    </location>
</feature>
<feature type="compositionally biased region" description="Low complexity" evidence="1">
    <location>
        <begin position="152"/>
        <end position="162"/>
    </location>
</feature>
<dbReference type="EMBL" id="CAJOAX010000003">
    <property type="protein sequence ID" value="CAF3473691.1"/>
    <property type="molecule type" value="Genomic_DNA"/>
</dbReference>
<evidence type="ECO:0000313" key="4">
    <source>
        <dbReference type="Proteomes" id="UP000663882"/>
    </source>
</evidence>
<reference evidence="2" key="1">
    <citation type="submission" date="2021-02" db="EMBL/GenBank/DDBJ databases">
        <authorList>
            <person name="Nowell W R."/>
        </authorList>
    </citation>
    <scope>NUCLEOTIDE SEQUENCE</scope>
</reference>
<comment type="caution">
    <text evidence="2">The sequence shown here is derived from an EMBL/GenBank/DDBJ whole genome shotgun (WGS) entry which is preliminary data.</text>
</comment>
<proteinExistence type="predicted"/>
<sequence length="302" mass="35241">MAATDIDLTLYFRKKHTPPPSVLLLKLPHNNSPTKDQQLRSNPSVELRSRQQKKRLATAPTFRVHVNNSDSRDSSISPSGWQRHSDKIAQIAPAPDVVYRNTHMEEPKREKSATNNSDYRSHISTSRSPSPRSQHSQHSQQQQQLPRLKTASSSSYNTSNSSQRKYHYQYRTVYDYIRQSIKQIERQRNLKQQNFSARIKRPQNDDIILRRVLGEKKNSTTSNISSTFKNDIRNPENFLNYVNHSRQQVRVLHTTTPNQPYQRQHQLDHQYTRQRTNLSKNQNDSPDKQQTIMMVTTTIANS</sequence>
<evidence type="ECO:0000313" key="3">
    <source>
        <dbReference type="EMBL" id="CAF3473691.1"/>
    </source>
</evidence>
<name>A0A813TSB7_9BILA</name>
<feature type="compositionally biased region" description="Basic and acidic residues" evidence="1">
    <location>
        <begin position="102"/>
        <end position="112"/>
    </location>
</feature>
<organism evidence="2 4">
    <name type="scientific">Rotaria sordida</name>
    <dbReference type="NCBI Taxonomy" id="392033"/>
    <lineage>
        <taxon>Eukaryota</taxon>
        <taxon>Metazoa</taxon>
        <taxon>Spiralia</taxon>
        <taxon>Gnathifera</taxon>
        <taxon>Rotifera</taxon>
        <taxon>Eurotatoria</taxon>
        <taxon>Bdelloidea</taxon>
        <taxon>Philodinida</taxon>
        <taxon>Philodinidae</taxon>
        <taxon>Rotaria</taxon>
    </lineage>
</organism>
<dbReference type="EMBL" id="CAJNOO010000123">
    <property type="protein sequence ID" value="CAF0815501.1"/>
    <property type="molecule type" value="Genomic_DNA"/>
</dbReference>
<feature type="region of interest" description="Disordered" evidence="1">
    <location>
        <begin position="27"/>
        <end position="164"/>
    </location>
</feature>
<dbReference type="Proteomes" id="UP000663882">
    <property type="component" value="Unassembled WGS sequence"/>
</dbReference>
<accession>A0A813TSB7</accession>
<dbReference type="Proteomes" id="UP000663823">
    <property type="component" value="Unassembled WGS sequence"/>
</dbReference>
<protein>
    <submittedName>
        <fullName evidence="2">Uncharacterized protein</fullName>
    </submittedName>
</protein>
<feature type="compositionally biased region" description="Low complexity" evidence="1">
    <location>
        <begin position="126"/>
        <end position="144"/>
    </location>
</feature>
<dbReference type="AlphaFoldDB" id="A0A813TSB7"/>
<evidence type="ECO:0000256" key="1">
    <source>
        <dbReference type="SAM" id="MobiDB-lite"/>
    </source>
</evidence>
<feature type="compositionally biased region" description="Polar residues" evidence="1">
    <location>
        <begin position="29"/>
        <end position="44"/>
    </location>
</feature>